<dbReference type="PANTHER" id="PTHR18934:SF118">
    <property type="entry name" value="ATP-DEPENDENT RNA HELICASE DHX33"/>
    <property type="match status" value="1"/>
</dbReference>
<evidence type="ECO:0000256" key="1">
    <source>
        <dbReference type="ARBA" id="ARBA00012552"/>
    </source>
</evidence>
<evidence type="ECO:0000256" key="3">
    <source>
        <dbReference type="ARBA" id="ARBA00022741"/>
    </source>
</evidence>
<dbReference type="Pfam" id="PF00271">
    <property type="entry name" value="Helicase_C"/>
    <property type="match status" value="1"/>
</dbReference>
<dbReference type="Pfam" id="PF00270">
    <property type="entry name" value="DEAD"/>
    <property type="match status" value="1"/>
</dbReference>
<keyword evidence="2" id="KW-0507">mRNA processing</keyword>
<keyword evidence="4" id="KW-0378">Hydrolase</keyword>
<evidence type="ECO:0000259" key="9">
    <source>
        <dbReference type="PROSITE" id="PS51192"/>
    </source>
</evidence>
<dbReference type="Pfam" id="PF21010">
    <property type="entry name" value="HA2_C"/>
    <property type="match status" value="1"/>
</dbReference>
<proteinExistence type="predicted"/>
<dbReference type="PANTHER" id="PTHR18934">
    <property type="entry name" value="ATP-DEPENDENT RNA HELICASE"/>
    <property type="match status" value="1"/>
</dbReference>
<dbReference type="OrthoDB" id="10253254at2759"/>
<dbReference type="InterPro" id="IPR001650">
    <property type="entry name" value="Helicase_C-like"/>
</dbReference>
<dbReference type="GO" id="GO:0005524">
    <property type="term" value="F:ATP binding"/>
    <property type="evidence" value="ECO:0007669"/>
    <property type="project" value="UniProtKB-KW"/>
</dbReference>
<feature type="compositionally biased region" description="Polar residues" evidence="8">
    <location>
        <begin position="1"/>
        <end position="13"/>
    </location>
</feature>
<dbReference type="OMA" id="APVHDFV"/>
<dbReference type="InterPro" id="IPR002464">
    <property type="entry name" value="DNA/RNA_helicase_DEAH_CS"/>
</dbReference>
<dbReference type="FunFam" id="3.40.50.300:FF:000615">
    <property type="entry name" value="pre-mRNA-splicing factor ATP-dependent RNA helicase DEAH7"/>
    <property type="match status" value="1"/>
</dbReference>
<dbReference type="SMART" id="SM00487">
    <property type="entry name" value="DEXDc"/>
    <property type="match status" value="1"/>
</dbReference>
<evidence type="ECO:0000256" key="8">
    <source>
        <dbReference type="SAM" id="MobiDB-lite"/>
    </source>
</evidence>
<evidence type="ECO:0000313" key="12">
    <source>
        <dbReference type="Proteomes" id="UP000008743"/>
    </source>
</evidence>
<feature type="region of interest" description="Disordered" evidence="8">
    <location>
        <begin position="491"/>
        <end position="530"/>
    </location>
</feature>
<dbReference type="InterPro" id="IPR011545">
    <property type="entry name" value="DEAD/DEAH_box_helicase_dom"/>
</dbReference>
<dbReference type="PROSITE" id="PS51194">
    <property type="entry name" value="HELICASE_CTER"/>
    <property type="match status" value="1"/>
</dbReference>
<keyword evidence="12" id="KW-1185">Reference proteome</keyword>
<evidence type="ECO:0000256" key="7">
    <source>
        <dbReference type="ARBA" id="ARBA00047984"/>
    </source>
</evidence>
<evidence type="ECO:0000256" key="4">
    <source>
        <dbReference type="ARBA" id="ARBA00022801"/>
    </source>
</evidence>
<dbReference type="SMART" id="SM00847">
    <property type="entry name" value="HA2"/>
    <property type="match status" value="1"/>
</dbReference>
<dbReference type="GO" id="GO:0003724">
    <property type="term" value="F:RNA helicase activity"/>
    <property type="evidence" value="ECO:0007669"/>
    <property type="project" value="UniProtKB-EC"/>
</dbReference>
<evidence type="ECO:0000256" key="6">
    <source>
        <dbReference type="ARBA" id="ARBA00022840"/>
    </source>
</evidence>
<keyword evidence="3" id="KW-0547">Nucleotide-binding</keyword>
<comment type="catalytic activity">
    <reaction evidence="7">
        <text>ATP + H2O = ADP + phosphate + H(+)</text>
        <dbReference type="Rhea" id="RHEA:13065"/>
        <dbReference type="ChEBI" id="CHEBI:15377"/>
        <dbReference type="ChEBI" id="CHEBI:15378"/>
        <dbReference type="ChEBI" id="CHEBI:30616"/>
        <dbReference type="ChEBI" id="CHEBI:43474"/>
        <dbReference type="ChEBI" id="CHEBI:456216"/>
        <dbReference type="EC" id="3.6.4.13"/>
    </reaction>
</comment>
<evidence type="ECO:0000256" key="2">
    <source>
        <dbReference type="ARBA" id="ARBA00022664"/>
    </source>
</evidence>
<dbReference type="SMART" id="SM00490">
    <property type="entry name" value="HELICc"/>
    <property type="match status" value="1"/>
</dbReference>
<dbReference type="InterPro" id="IPR011709">
    <property type="entry name" value="DEAD-box_helicase_OB_fold"/>
</dbReference>
<dbReference type="PROSITE" id="PS51192">
    <property type="entry name" value="HELICASE_ATP_BIND_1"/>
    <property type="match status" value="1"/>
</dbReference>
<dbReference type="RefSeq" id="XP_004364487.1">
    <property type="nucleotide sequence ID" value="XM_004364430.2"/>
</dbReference>
<dbReference type="InterPro" id="IPR007502">
    <property type="entry name" value="Helicase-assoc_dom"/>
</dbReference>
<feature type="domain" description="Helicase C-terminal" evidence="10">
    <location>
        <begin position="246"/>
        <end position="427"/>
    </location>
</feature>
<dbReference type="GO" id="GO:0003725">
    <property type="term" value="F:double-stranded RNA binding"/>
    <property type="evidence" value="ECO:0007669"/>
    <property type="project" value="TreeGrafter"/>
</dbReference>
<dbReference type="Pfam" id="PF04408">
    <property type="entry name" value="WHD_HA2"/>
    <property type="match status" value="1"/>
</dbReference>
<dbReference type="GO" id="GO:0006397">
    <property type="term" value="P:mRNA processing"/>
    <property type="evidence" value="ECO:0007669"/>
    <property type="project" value="UniProtKB-KW"/>
</dbReference>
<feature type="compositionally biased region" description="Low complexity" evidence="8">
    <location>
        <begin position="491"/>
        <end position="516"/>
    </location>
</feature>
<dbReference type="STRING" id="595528.A0A0D2U552"/>
<dbReference type="Proteomes" id="UP000008743">
    <property type="component" value="Unassembled WGS sequence"/>
</dbReference>
<dbReference type="EMBL" id="KE346361">
    <property type="protein sequence ID" value="KJE90286.1"/>
    <property type="molecule type" value="Genomic_DNA"/>
</dbReference>
<dbReference type="CDD" id="cd18791">
    <property type="entry name" value="SF2_C_RHA"/>
    <property type="match status" value="1"/>
</dbReference>
<dbReference type="FunFam" id="3.40.50.300:FF:000145">
    <property type="entry name" value="probable ATP-dependent RNA helicase DHX40"/>
    <property type="match status" value="1"/>
</dbReference>
<keyword evidence="5 11" id="KW-0347">Helicase</keyword>
<dbReference type="GO" id="GO:0045943">
    <property type="term" value="P:positive regulation of transcription by RNA polymerase I"/>
    <property type="evidence" value="ECO:0007669"/>
    <property type="project" value="TreeGrafter"/>
</dbReference>
<feature type="region of interest" description="Disordered" evidence="8">
    <location>
        <begin position="1"/>
        <end position="46"/>
    </location>
</feature>
<dbReference type="InterPro" id="IPR027417">
    <property type="entry name" value="P-loop_NTPase"/>
</dbReference>
<dbReference type="GO" id="GO:0005730">
    <property type="term" value="C:nucleolus"/>
    <property type="evidence" value="ECO:0007669"/>
    <property type="project" value="UniProtKB-ARBA"/>
</dbReference>
<dbReference type="PhylomeDB" id="A0A0D2U552"/>
<dbReference type="Pfam" id="PF07717">
    <property type="entry name" value="OB_NTP_bind"/>
    <property type="match status" value="1"/>
</dbReference>
<organism evidence="11 12">
    <name type="scientific">Capsaspora owczarzaki (strain ATCC 30864)</name>
    <dbReference type="NCBI Taxonomy" id="595528"/>
    <lineage>
        <taxon>Eukaryota</taxon>
        <taxon>Filasterea</taxon>
        <taxon>Capsaspora</taxon>
    </lineage>
</organism>
<dbReference type="eggNOG" id="KOG0925">
    <property type="taxonomic scope" value="Eukaryota"/>
</dbReference>
<dbReference type="GO" id="GO:0016787">
    <property type="term" value="F:hydrolase activity"/>
    <property type="evidence" value="ECO:0007669"/>
    <property type="project" value="UniProtKB-KW"/>
</dbReference>
<dbReference type="AlphaFoldDB" id="A0A0D2U552"/>
<dbReference type="EC" id="3.6.4.13" evidence="1"/>
<dbReference type="Gene3D" id="3.40.50.300">
    <property type="entry name" value="P-loop containing nucleotide triphosphate hydrolases"/>
    <property type="match status" value="2"/>
</dbReference>
<dbReference type="InterPro" id="IPR048333">
    <property type="entry name" value="HA2_WH"/>
</dbReference>
<feature type="domain" description="Helicase ATP-binding" evidence="9">
    <location>
        <begin position="59"/>
        <end position="228"/>
    </location>
</feature>
<name>A0A0D2U552_CAPO3</name>
<gene>
    <name evidence="11" type="ORF">CAOG_001619</name>
</gene>
<protein>
    <recommendedName>
        <fullName evidence="1">RNA helicase</fullName>
        <ecNumber evidence="1">3.6.4.13</ecNumber>
    </recommendedName>
</protein>
<accession>A0A0D2U552</accession>
<evidence type="ECO:0000259" key="10">
    <source>
        <dbReference type="PROSITE" id="PS51194"/>
    </source>
</evidence>
<evidence type="ECO:0000313" key="11">
    <source>
        <dbReference type="EMBL" id="KJE90286.1"/>
    </source>
</evidence>
<keyword evidence="6" id="KW-0067">ATP-binding</keyword>
<feature type="compositionally biased region" description="Low complexity" evidence="8">
    <location>
        <begin position="14"/>
        <end position="25"/>
    </location>
</feature>
<dbReference type="Gene3D" id="1.20.120.1080">
    <property type="match status" value="1"/>
</dbReference>
<dbReference type="PROSITE" id="PS00690">
    <property type="entry name" value="DEAH_ATP_HELICASE"/>
    <property type="match status" value="1"/>
</dbReference>
<sequence length="742" mass="81126">MSTSKRSVALPSSTAAATNAQQKQQPMGTKGASLPPLPRSQVAEHQRSLPIWPARAALLDAVKANRTLVLVGETGSGKTTQLTQYLYQAGYAGTLEKPQTIACTQPRRVAAISVAKRVAQEVGCWLGDKVGYTVRFDDCSSERTRIKYMTDGMLLREAMSDDTHALEQYSVIVLDEAHERTLHTDVLFAVVKDLQRKRQDLRVIVMSATLDAQQFAAYFDDARVVYVAGRQFPVDTFYLSKSTTDYVDAAFVAVLQLHQDEPLPGDALVFLTGQDEIEAVARMLNGASRHLPMTAAKLLVCTVYAALPSHQQMLVFDPPPAGTRKIVLATNIAETSITIPGIKFVIDPGLVKARIHNPRTGSDLLEVIPVSKAQARQRAGRAGRDAPGKCYRLYTEQTFNETLEDVTQPEIKRCNMASAVLSLKALGVRDLQNFDFMDKPPRDALIAALEHNYALGALGDDGELTELGRQMSEFPLEPALAKALIAAATGTESNSNGSNSASQLANGAGASSSATAKQTPSVRDSAMVEVDSRTLAKTRPAVAQNATTSALRRQPCVSEMIDIVSMLSTENIFFTPSDKREQAEAARAPFRAPEGDHITLFNVFKAYLKAKGDAEWCRSHFLNQRSMAAAESVRKQLRGLCTRLGLALDSCGEHDRFSVRYALLCGFASKTAVLQPDNSYRTTTSHETVHIHPSSVLFQQRPPPHCVLFNELVMTSKTYMRDVTVVDQHWLAEAAPRLFSSK</sequence>
<dbReference type="InParanoid" id="A0A0D2U552"/>
<dbReference type="SUPFAM" id="SSF52540">
    <property type="entry name" value="P-loop containing nucleoside triphosphate hydrolases"/>
    <property type="match status" value="1"/>
</dbReference>
<evidence type="ECO:0000256" key="5">
    <source>
        <dbReference type="ARBA" id="ARBA00022806"/>
    </source>
</evidence>
<reference evidence="12" key="1">
    <citation type="submission" date="2011-02" db="EMBL/GenBank/DDBJ databases">
        <title>The Genome Sequence of Capsaspora owczarzaki ATCC 30864.</title>
        <authorList>
            <person name="Russ C."/>
            <person name="Cuomo C."/>
            <person name="Burger G."/>
            <person name="Gray M.W."/>
            <person name="Holland P.W.H."/>
            <person name="King N."/>
            <person name="Lang F.B.F."/>
            <person name="Roger A.J."/>
            <person name="Ruiz-Trillo I."/>
            <person name="Young S.K."/>
            <person name="Zeng Q."/>
            <person name="Gargeya S."/>
            <person name="Alvarado L."/>
            <person name="Berlin A."/>
            <person name="Chapman S.B."/>
            <person name="Chen Z."/>
            <person name="Freedman E."/>
            <person name="Gellesch M."/>
            <person name="Goldberg J."/>
            <person name="Griggs A."/>
            <person name="Gujja S."/>
            <person name="Heilman E."/>
            <person name="Heiman D."/>
            <person name="Howarth C."/>
            <person name="Mehta T."/>
            <person name="Neiman D."/>
            <person name="Pearson M."/>
            <person name="Roberts A."/>
            <person name="Saif S."/>
            <person name="Shea T."/>
            <person name="Shenoy N."/>
            <person name="Sisk P."/>
            <person name="Stolte C."/>
            <person name="Sykes S."/>
            <person name="White J."/>
            <person name="Yandava C."/>
            <person name="Haas B."/>
            <person name="Nusbaum C."/>
            <person name="Birren B."/>
        </authorList>
    </citation>
    <scope>NUCLEOTIDE SEQUENCE</scope>
    <source>
        <strain evidence="12">ATCC 30864</strain>
    </source>
</reference>
<dbReference type="InterPro" id="IPR014001">
    <property type="entry name" value="Helicase_ATP-bd"/>
</dbReference>